<evidence type="ECO:0000313" key="1">
    <source>
        <dbReference type="EMBL" id="EDL84320.1"/>
    </source>
</evidence>
<dbReference type="EMBL" id="CH474013">
    <property type="protein sequence ID" value="EDL84320.1"/>
    <property type="molecule type" value="Genomic_DNA"/>
</dbReference>
<protein>
    <submittedName>
        <fullName evidence="1">RCG41016</fullName>
    </submittedName>
</protein>
<accession>A6K238</accession>
<dbReference type="AlphaFoldDB" id="A6K238"/>
<proteinExistence type="predicted"/>
<dbReference type="Proteomes" id="UP000234681">
    <property type="component" value="Chromosome 4"/>
</dbReference>
<evidence type="ECO:0000313" key="2">
    <source>
        <dbReference type="Proteomes" id="UP000234681"/>
    </source>
</evidence>
<gene>
    <name evidence="1" type="ORF">rCG_41016</name>
</gene>
<organism evidence="1 2">
    <name type="scientific">Rattus norvegicus</name>
    <name type="common">Rat</name>
    <dbReference type="NCBI Taxonomy" id="10116"/>
    <lineage>
        <taxon>Eukaryota</taxon>
        <taxon>Metazoa</taxon>
        <taxon>Chordata</taxon>
        <taxon>Craniata</taxon>
        <taxon>Vertebrata</taxon>
        <taxon>Euteleostomi</taxon>
        <taxon>Mammalia</taxon>
        <taxon>Eutheria</taxon>
        <taxon>Euarchontoglires</taxon>
        <taxon>Glires</taxon>
        <taxon>Rodentia</taxon>
        <taxon>Myomorpha</taxon>
        <taxon>Muroidea</taxon>
        <taxon>Muridae</taxon>
        <taxon>Murinae</taxon>
        <taxon>Rattus</taxon>
    </lineage>
</organism>
<sequence>MLGAQSPGVESVNSNVTGVTCETVQTLISGAMEAWKLEVDIALDGSEHTESFLPVGDIKAEHLCLL</sequence>
<reference evidence="2" key="1">
    <citation type="submission" date="2005-09" db="EMBL/GenBank/DDBJ databases">
        <authorList>
            <person name="Mural R.J."/>
            <person name="Li P.W."/>
            <person name="Adams M.D."/>
            <person name="Amanatides P.G."/>
            <person name="Baden-Tillson H."/>
            <person name="Barnstead M."/>
            <person name="Chin S.H."/>
            <person name="Dew I."/>
            <person name="Evans C.A."/>
            <person name="Ferriera S."/>
            <person name="Flanigan M."/>
            <person name="Fosler C."/>
            <person name="Glodek A."/>
            <person name="Gu Z."/>
            <person name="Holt R.A."/>
            <person name="Jennings D."/>
            <person name="Kraft C.L."/>
            <person name="Lu F."/>
            <person name="Nguyen T."/>
            <person name="Nusskern D.R."/>
            <person name="Pfannkoch C.M."/>
            <person name="Sitter C."/>
            <person name="Sutton G.G."/>
            <person name="Venter J.C."/>
            <person name="Wang Z."/>
            <person name="Woodage T."/>
            <person name="Zheng X.H."/>
            <person name="Zhong F."/>
        </authorList>
    </citation>
    <scope>NUCLEOTIDE SEQUENCE [LARGE SCALE GENOMIC DNA]</scope>
    <source>
        <strain>BN</strain>
        <strain evidence="2">Sprague-Dawley</strain>
    </source>
</reference>
<name>A6K238_RAT</name>